<protein>
    <submittedName>
        <fullName evidence="9">Uncharacterized protein</fullName>
    </submittedName>
</protein>
<keyword evidence="8" id="KW-0066">ATP synthesis</keyword>
<keyword evidence="4" id="KW-0375">Hydrogen ion transport</keyword>
<evidence type="ECO:0000256" key="3">
    <source>
        <dbReference type="ARBA" id="ARBA00022448"/>
    </source>
</evidence>
<dbReference type="Gene3D" id="2.40.30.20">
    <property type="match status" value="1"/>
</dbReference>
<evidence type="ECO:0000256" key="2">
    <source>
        <dbReference type="ARBA" id="ARBA00008936"/>
    </source>
</evidence>
<dbReference type="InterPro" id="IPR023366">
    <property type="entry name" value="ATP_synth_asu-like_sf"/>
</dbReference>
<evidence type="ECO:0000256" key="5">
    <source>
        <dbReference type="ARBA" id="ARBA00022967"/>
    </source>
</evidence>
<dbReference type="AlphaFoldDB" id="A0A2H0WYK3"/>
<feature type="non-terminal residue" evidence="9">
    <location>
        <position position="115"/>
    </location>
</feature>
<comment type="similarity">
    <text evidence="2">Belongs to the ATPase alpha/beta chains family.</text>
</comment>
<dbReference type="InterPro" id="IPR000711">
    <property type="entry name" value="ATPase_OSCP/dsu"/>
</dbReference>
<organism evidence="9 10">
    <name type="scientific">Candidatus Collierbacteria bacterium CG09_land_8_20_14_0_10_46_12</name>
    <dbReference type="NCBI Taxonomy" id="1974533"/>
    <lineage>
        <taxon>Bacteria</taxon>
        <taxon>Candidatus Collieribacteriota</taxon>
    </lineage>
</organism>
<dbReference type="GO" id="GO:0046933">
    <property type="term" value="F:proton-transporting ATP synthase activity, rotational mechanism"/>
    <property type="evidence" value="ECO:0007669"/>
    <property type="project" value="InterPro"/>
</dbReference>
<keyword evidence="7" id="KW-0472">Membrane</keyword>
<dbReference type="SUPFAM" id="SSF50615">
    <property type="entry name" value="N-terminal domain of alpha and beta subunits of F1 ATP synthase"/>
    <property type="match status" value="1"/>
</dbReference>
<dbReference type="GO" id="GO:1902495">
    <property type="term" value="C:transmembrane transporter complex"/>
    <property type="evidence" value="ECO:0007669"/>
    <property type="project" value="UniProtKB-ARBA"/>
</dbReference>
<evidence type="ECO:0000256" key="6">
    <source>
        <dbReference type="ARBA" id="ARBA00023065"/>
    </source>
</evidence>
<reference evidence="10" key="1">
    <citation type="submission" date="2017-09" db="EMBL/GenBank/DDBJ databases">
        <title>Depth-based differentiation of microbial function through sediment-hosted aquifers and enrichment of novel symbionts in the deep terrestrial subsurface.</title>
        <authorList>
            <person name="Probst A.J."/>
            <person name="Ladd B."/>
            <person name="Jarett J.K."/>
            <person name="Geller-Mcgrath D.E."/>
            <person name="Sieber C.M.K."/>
            <person name="Emerson J.B."/>
            <person name="Anantharaman K."/>
            <person name="Thomas B.C."/>
            <person name="Malmstrom R."/>
            <person name="Stieglmeier M."/>
            <person name="Klingl A."/>
            <person name="Woyke T."/>
            <person name="Ryan C.M."/>
            <person name="Banfield J.F."/>
        </authorList>
    </citation>
    <scope>NUCLEOTIDE SEQUENCE [LARGE SCALE GENOMIC DNA]</scope>
</reference>
<evidence type="ECO:0000256" key="8">
    <source>
        <dbReference type="ARBA" id="ARBA00023310"/>
    </source>
</evidence>
<comment type="caution">
    <text evidence="9">The sequence shown here is derived from an EMBL/GenBank/DDBJ whole genome shotgun (WGS) entry which is preliminary data.</text>
</comment>
<gene>
    <name evidence="9" type="ORF">COT54_03330</name>
</gene>
<evidence type="ECO:0000313" key="10">
    <source>
        <dbReference type="Proteomes" id="UP000229574"/>
    </source>
</evidence>
<dbReference type="InterPro" id="IPR036121">
    <property type="entry name" value="ATPase_F1/V1/A1_a/bsu_N_sf"/>
</dbReference>
<comment type="subcellular location">
    <subcellularLocation>
        <location evidence="1">Membrane</location>
    </subcellularLocation>
</comment>
<keyword evidence="6" id="KW-0406">Ion transport</keyword>
<evidence type="ECO:0000256" key="4">
    <source>
        <dbReference type="ARBA" id="ARBA00022781"/>
    </source>
</evidence>
<dbReference type="Proteomes" id="UP000229574">
    <property type="component" value="Unassembled WGS sequence"/>
</dbReference>
<dbReference type="Pfam" id="PF00213">
    <property type="entry name" value="OSCP"/>
    <property type="match status" value="1"/>
</dbReference>
<keyword evidence="3" id="KW-0813">Transport</keyword>
<evidence type="ECO:0000256" key="7">
    <source>
        <dbReference type="ARBA" id="ARBA00023136"/>
    </source>
</evidence>
<keyword evidence="5" id="KW-1278">Translocase</keyword>
<proteinExistence type="inferred from homology"/>
<dbReference type="GO" id="GO:0016469">
    <property type="term" value="C:proton-transporting two-sector ATPase complex"/>
    <property type="evidence" value="ECO:0007669"/>
    <property type="project" value="UniProtKB-ARBA"/>
</dbReference>
<sequence>MTYTIKSAQKLTSVQLAEAISLAESKLASVGKPTLVVDPTLLAGVRIEYEGSLLDLSLSAKLKDPKSFGAPIKPISIGEILSIGDGVAKVSGLNDAMMSELIEFPGGTQGLALSL</sequence>
<accession>A0A2H0WYK3</accession>
<evidence type="ECO:0000313" key="9">
    <source>
        <dbReference type="EMBL" id="PIS17697.1"/>
    </source>
</evidence>
<evidence type="ECO:0000256" key="1">
    <source>
        <dbReference type="ARBA" id="ARBA00004370"/>
    </source>
</evidence>
<dbReference type="EMBL" id="PEYY01000124">
    <property type="protein sequence ID" value="PIS17697.1"/>
    <property type="molecule type" value="Genomic_DNA"/>
</dbReference>
<name>A0A2H0WYK3_9BACT</name>
<dbReference type="GO" id="GO:0005524">
    <property type="term" value="F:ATP binding"/>
    <property type="evidence" value="ECO:0007669"/>
    <property type="project" value="UniProtKB-KW"/>
</dbReference>